<dbReference type="HOGENOM" id="CLU_3368344_0_0_1"/>
<dbReference type="Antibodypedia" id="26781">
    <property type="antibodies" value="71 antibodies from 18 providers"/>
</dbReference>
<dbReference type="Proteomes" id="UP000000589">
    <property type="component" value="Chromosome X"/>
</dbReference>
<keyword evidence="4" id="KW-1267">Proteomics identification</keyword>
<sequence length="35" mass="3874">MMAGAAEDVRVLFGAAVRAALEAWPALQLTWSWKR</sequence>
<evidence type="ECO:0000313" key="3">
    <source>
        <dbReference type="Proteomes" id="UP000000589"/>
    </source>
</evidence>
<reference evidence="1" key="3">
    <citation type="submission" date="2025-08" db="UniProtKB">
        <authorList>
            <consortium name="Ensembl"/>
        </authorList>
    </citation>
    <scope>IDENTIFICATION</scope>
    <source>
        <strain evidence="1">C57BL/6J</strain>
    </source>
</reference>
<accession>G3UWF3</accession>
<gene>
    <name evidence="1 2" type="primary">Tsr2</name>
</gene>
<dbReference type="ExpressionAtlas" id="G3UWF3">
    <property type="expression patterns" value="baseline and differential"/>
</dbReference>
<evidence type="ECO:0000313" key="2">
    <source>
        <dbReference type="MGI" id="MGI:1916749"/>
    </source>
</evidence>
<dbReference type="MGI" id="MGI:1916749">
    <property type="gene designation" value="Tsr2"/>
</dbReference>
<keyword evidence="3" id="KW-1185">Reference proteome</keyword>
<dbReference type="Ensembl" id="ENSMUST00000166010.2">
    <property type="protein sequence ID" value="ENSMUSP00000131835.2"/>
    <property type="gene ID" value="ENSMUSG00000025264.13"/>
</dbReference>
<dbReference type="GeneTree" id="ENSGT00390000012692"/>
<reference evidence="1 3" key="1">
    <citation type="journal article" date="2009" name="PLoS Biol.">
        <title>Lineage-specific biology revealed by a finished genome assembly of the mouse.</title>
        <authorList>
            <consortium name="Mouse Genome Sequencing Consortium"/>
            <person name="Church D.M."/>
            <person name="Goodstadt L."/>
            <person name="Hillier L.W."/>
            <person name="Zody M.C."/>
            <person name="Goldstein S."/>
            <person name="She X."/>
            <person name="Bult C.J."/>
            <person name="Agarwala R."/>
            <person name="Cherry J.L."/>
            <person name="DiCuccio M."/>
            <person name="Hlavina W."/>
            <person name="Kapustin Y."/>
            <person name="Meric P."/>
            <person name="Maglott D."/>
            <person name="Birtle Z."/>
            <person name="Marques A.C."/>
            <person name="Graves T."/>
            <person name="Zhou S."/>
            <person name="Teague B."/>
            <person name="Potamousis K."/>
            <person name="Churas C."/>
            <person name="Place M."/>
            <person name="Herschleb J."/>
            <person name="Runnheim R."/>
            <person name="Forrest D."/>
            <person name="Amos-Landgraf J."/>
            <person name="Schwartz D.C."/>
            <person name="Cheng Z."/>
            <person name="Lindblad-Toh K."/>
            <person name="Eichler E.E."/>
            <person name="Ponting C.P."/>
        </authorList>
    </citation>
    <scope>NUCLEOTIDE SEQUENCE [LARGE SCALE GENOMIC DNA]</scope>
    <source>
        <strain evidence="1 3">C57BL/6J</strain>
    </source>
</reference>
<dbReference type="ProteomicsDB" id="335158"/>
<evidence type="ECO:0000313" key="1">
    <source>
        <dbReference type="Ensembl" id="ENSMUSP00000131835.2"/>
    </source>
</evidence>
<proteinExistence type="evidence at protein level"/>
<organism evidence="1 3">
    <name type="scientific">Mus musculus</name>
    <name type="common">Mouse</name>
    <dbReference type="NCBI Taxonomy" id="10090"/>
    <lineage>
        <taxon>Eukaryota</taxon>
        <taxon>Metazoa</taxon>
        <taxon>Chordata</taxon>
        <taxon>Craniata</taxon>
        <taxon>Vertebrata</taxon>
        <taxon>Euteleostomi</taxon>
        <taxon>Mammalia</taxon>
        <taxon>Eutheria</taxon>
        <taxon>Euarchontoglires</taxon>
        <taxon>Glires</taxon>
        <taxon>Rodentia</taxon>
        <taxon>Myomorpha</taxon>
        <taxon>Muroidea</taxon>
        <taxon>Muridae</taxon>
        <taxon>Murinae</taxon>
        <taxon>Mus</taxon>
        <taxon>Mus</taxon>
    </lineage>
</organism>
<dbReference type="VEuPathDB" id="HostDB:ENSMUSG00000025264"/>
<protein>
    <submittedName>
        <fullName evidence="1">TSR2 20S rRNA accumulation</fullName>
    </submittedName>
</protein>
<evidence type="ECO:0007829" key="4">
    <source>
        <dbReference type="ProteomicsDB" id="G3UWF3"/>
    </source>
</evidence>
<dbReference type="AlphaFoldDB" id="G3UWF3"/>
<dbReference type="Bgee" id="ENSMUSG00000025264">
    <property type="expression patterns" value="Expressed in dentate gyrus of hippocampal formation granule cell and 253 other cell types or tissues"/>
</dbReference>
<reference evidence="1" key="4">
    <citation type="submission" date="2025-09" db="UniProtKB">
        <authorList>
            <consortium name="Ensembl"/>
        </authorList>
    </citation>
    <scope>IDENTIFICATION</scope>
    <source>
        <strain evidence="1">C57BL/6J</strain>
    </source>
</reference>
<reference evidence="1 3" key="2">
    <citation type="journal article" date="2011" name="PLoS Biol.">
        <title>Modernizing reference genome assemblies.</title>
        <authorList>
            <person name="Church D.M."/>
            <person name="Schneider V.A."/>
            <person name="Graves T."/>
            <person name="Auger K."/>
            <person name="Cunningham F."/>
            <person name="Bouk N."/>
            <person name="Chen H.C."/>
            <person name="Agarwala R."/>
            <person name="McLaren W.M."/>
            <person name="Ritchie G.R."/>
            <person name="Albracht D."/>
            <person name="Kremitzki M."/>
            <person name="Rock S."/>
            <person name="Kotkiewicz H."/>
            <person name="Kremitzki C."/>
            <person name="Wollam A."/>
            <person name="Trani L."/>
            <person name="Fulton L."/>
            <person name="Fulton R."/>
            <person name="Matthews L."/>
            <person name="Whitehead S."/>
            <person name="Chow W."/>
            <person name="Torrance J."/>
            <person name="Dunn M."/>
            <person name="Harden G."/>
            <person name="Threadgold G."/>
            <person name="Wood J."/>
            <person name="Collins J."/>
            <person name="Heath P."/>
            <person name="Griffiths G."/>
            <person name="Pelan S."/>
            <person name="Grafham D."/>
            <person name="Eichler E.E."/>
            <person name="Weinstock G."/>
            <person name="Mardis E.R."/>
            <person name="Wilson R.K."/>
            <person name="Howe K."/>
            <person name="Flicek P."/>
            <person name="Hubbard T."/>
        </authorList>
    </citation>
    <scope>NUCLEOTIDE SEQUENCE [LARGE SCALE GENOMIC DNA]</scope>
    <source>
        <strain evidence="1 3">C57BL/6J</strain>
    </source>
</reference>
<name>G3UWF3_MOUSE</name>
<dbReference type="AGR" id="MGI:1916749"/>